<proteinExistence type="predicted"/>
<organism evidence="1 2">
    <name type="scientific">Astathelohania contejeani</name>
    <dbReference type="NCBI Taxonomy" id="164912"/>
    <lineage>
        <taxon>Eukaryota</taxon>
        <taxon>Fungi</taxon>
        <taxon>Fungi incertae sedis</taxon>
        <taxon>Microsporidia</taxon>
        <taxon>Astathelohaniidae</taxon>
        <taxon>Astathelohania</taxon>
    </lineage>
</organism>
<sequence length="393" mass="45686">MTNSITKDKFSQSIDSLKPLWEYARQKKIKKPEKQPALHKIYATLKGKILVAAQKRVPSRMLQTVIQYGNDELVSELFKEIRSEITQLARMNFGRFIIGRLMKRSVSYRKSVLNNLQFGKLATDRIGVTVADEGYSLMSKEEKDIVIKGMSSGEVNIFYDTKKLEEIPSDKLDFNRILTKAIGKGVTNHGIIHDLLFYSGDCREELLEYLVDLLHTENGVIVANRVLDKYCWGDNGKDKLRSVLRSFKPYFSKIIQDRNGVCIILKIMLMGDKEIVRKYVIRRMKERVDDLFVGIESALPLLFLLNQNDKLYPKLFSSKIKGECGFIENFKYYYEYIRRRVERYIGKKGEELVNGELSYVVYEILKHMENKGEAFTWAMQIDGNPDEFFKLIN</sequence>
<gene>
    <name evidence="1" type="primary">APUM24</name>
    <name evidence="1" type="ORF">TCON_2588</name>
</gene>
<dbReference type="Gene3D" id="1.25.10.10">
    <property type="entry name" value="Leucine-rich Repeat Variant"/>
    <property type="match status" value="1"/>
</dbReference>
<dbReference type="EMBL" id="SBIQ01000381">
    <property type="protein sequence ID" value="KAF7678771.1"/>
    <property type="molecule type" value="Genomic_DNA"/>
</dbReference>
<name>A0ABQ7HVK8_9MICR</name>
<dbReference type="InterPro" id="IPR040059">
    <property type="entry name" value="PUM3"/>
</dbReference>
<dbReference type="PANTHER" id="PTHR13389">
    <property type="entry name" value="PUMILIO HOMOLOG 3"/>
    <property type="match status" value="1"/>
</dbReference>
<evidence type="ECO:0000313" key="1">
    <source>
        <dbReference type="EMBL" id="KAF7678771.1"/>
    </source>
</evidence>
<dbReference type="PANTHER" id="PTHR13389:SF0">
    <property type="entry name" value="PUMILIO HOMOLOG 3"/>
    <property type="match status" value="1"/>
</dbReference>
<protein>
    <submittedName>
        <fullName evidence="1">Pumilio like protein 24</fullName>
    </submittedName>
</protein>
<comment type="caution">
    <text evidence="1">The sequence shown here is derived from an EMBL/GenBank/DDBJ whole genome shotgun (WGS) entry which is preliminary data.</text>
</comment>
<evidence type="ECO:0000313" key="2">
    <source>
        <dbReference type="Proteomes" id="UP001516464"/>
    </source>
</evidence>
<dbReference type="SUPFAM" id="SSF48371">
    <property type="entry name" value="ARM repeat"/>
    <property type="match status" value="1"/>
</dbReference>
<dbReference type="InterPro" id="IPR016024">
    <property type="entry name" value="ARM-type_fold"/>
</dbReference>
<reference evidence="1 2" key="1">
    <citation type="submission" date="2019-01" db="EMBL/GenBank/DDBJ databases">
        <title>Genomes sequencing and comparative genomics of infectious freshwater microsporidia, Cucumispora dikerogammari and Thelohania contejeani.</title>
        <authorList>
            <person name="Cormier A."/>
            <person name="Giraud I."/>
            <person name="Wattier R."/>
            <person name="Teixeira M."/>
            <person name="Grandjean F."/>
            <person name="Rigaud T."/>
            <person name="Cordaux R."/>
        </authorList>
    </citation>
    <scope>NUCLEOTIDE SEQUENCE [LARGE SCALE GENOMIC DNA]</scope>
    <source>
        <strain evidence="1">T1</strain>
        <tissue evidence="1">Spores</tissue>
    </source>
</reference>
<dbReference type="Proteomes" id="UP001516464">
    <property type="component" value="Unassembled WGS sequence"/>
</dbReference>
<accession>A0ABQ7HVK8</accession>
<dbReference type="InterPro" id="IPR011989">
    <property type="entry name" value="ARM-like"/>
</dbReference>
<keyword evidence="2" id="KW-1185">Reference proteome</keyword>